<dbReference type="AlphaFoldDB" id="A0A1I1UJ41"/>
<dbReference type="InterPro" id="IPR009732">
    <property type="entry name" value="DUF1304"/>
</dbReference>
<feature type="transmembrane region" description="Helical" evidence="1">
    <location>
        <begin position="109"/>
        <end position="128"/>
    </location>
</feature>
<dbReference type="Pfam" id="PF06993">
    <property type="entry name" value="DUF1304"/>
    <property type="match status" value="1"/>
</dbReference>
<evidence type="ECO:0000256" key="1">
    <source>
        <dbReference type="SAM" id="Phobius"/>
    </source>
</evidence>
<reference evidence="3" key="1">
    <citation type="submission" date="2016-10" db="EMBL/GenBank/DDBJ databases">
        <authorList>
            <person name="Varghese N."/>
            <person name="Submissions S."/>
        </authorList>
    </citation>
    <scope>NUCLEOTIDE SEQUENCE [LARGE SCALE GENOMIC DNA]</scope>
    <source>
        <strain evidence="3">DSM 45962</strain>
    </source>
</reference>
<name>A0A1I1UJ41_9ACTN</name>
<feature type="transmembrane region" description="Helical" evidence="1">
    <location>
        <begin position="6"/>
        <end position="27"/>
    </location>
</feature>
<keyword evidence="1" id="KW-0812">Transmembrane</keyword>
<sequence length="129" mass="13062">MVVAGLVLAGVAAAIHLYIFVLEALAWTGAKARATFGTTPEQARETRSMAFNQGFYNLFLAVEIAAGVVVVLAAGATAVGATLVFVGAGSMVAAGLVLLLSDRSRTRPALIQLTPPLLGIALLAAGLAL</sequence>
<keyword evidence="1" id="KW-1133">Transmembrane helix</keyword>
<dbReference type="PANTHER" id="PTHR38446:SF1">
    <property type="entry name" value="BLL0914 PROTEIN"/>
    <property type="match status" value="1"/>
</dbReference>
<dbReference type="EMBL" id="FOMD01000006">
    <property type="protein sequence ID" value="SFD70714.1"/>
    <property type="molecule type" value="Genomic_DNA"/>
</dbReference>
<accession>A0A1I1UJ41</accession>
<keyword evidence="3" id="KW-1185">Reference proteome</keyword>
<dbReference type="PANTHER" id="PTHR38446">
    <property type="entry name" value="BLL0914 PROTEIN"/>
    <property type="match status" value="1"/>
</dbReference>
<feature type="transmembrane region" description="Helical" evidence="1">
    <location>
        <begin position="54"/>
        <end position="74"/>
    </location>
</feature>
<evidence type="ECO:0000313" key="3">
    <source>
        <dbReference type="Proteomes" id="UP000199022"/>
    </source>
</evidence>
<protein>
    <submittedName>
        <fullName evidence="2">Putative membrane protein</fullName>
    </submittedName>
</protein>
<dbReference type="STRING" id="1225127.SAMN05661030_4026"/>
<keyword evidence="1" id="KW-0472">Membrane</keyword>
<proteinExistence type="predicted"/>
<feature type="transmembrane region" description="Helical" evidence="1">
    <location>
        <begin position="80"/>
        <end position="100"/>
    </location>
</feature>
<dbReference type="OrthoDB" id="9803832at2"/>
<gene>
    <name evidence="2" type="ORF">SAMN05661030_4026</name>
</gene>
<dbReference type="Proteomes" id="UP000199022">
    <property type="component" value="Unassembled WGS sequence"/>
</dbReference>
<organism evidence="2 3">
    <name type="scientific">Klenkia taihuensis</name>
    <dbReference type="NCBI Taxonomy" id="1225127"/>
    <lineage>
        <taxon>Bacteria</taxon>
        <taxon>Bacillati</taxon>
        <taxon>Actinomycetota</taxon>
        <taxon>Actinomycetes</taxon>
        <taxon>Geodermatophilales</taxon>
        <taxon>Geodermatophilaceae</taxon>
        <taxon>Klenkia</taxon>
    </lineage>
</organism>
<evidence type="ECO:0000313" key="2">
    <source>
        <dbReference type="EMBL" id="SFD70714.1"/>
    </source>
</evidence>